<gene>
    <name evidence="11" type="ORF">ECRASSUSDP1_LOCUS873</name>
</gene>
<keyword evidence="3" id="KW-0963">Cytoplasm</keyword>
<dbReference type="AlphaFoldDB" id="A0AAD1X6K5"/>
<feature type="region of interest" description="Disordered" evidence="10">
    <location>
        <begin position="81"/>
        <end position="104"/>
    </location>
</feature>
<evidence type="ECO:0000256" key="5">
    <source>
        <dbReference type="ARBA" id="ARBA00022846"/>
    </source>
</evidence>
<dbReference type="PANTHER" id="PTHR21648">
    <property type="entry name" value="FLAGELLAR RADIAL SPOKE PROTEIN 3"/>
    <property type="match status" value="1"/>
</dbReference>
<dbReference type="PANTHER" id="PTHR21648:SF0">
    <property type="entry name" value="RADIAL SPOKE HEAD PROTEIN 3 HOMOLOG"/>
    <property type="match status" value="1"/>
</dbReference>
<dbReference type="Proteomes" id="UP001295684">
    <property type="component" value="Unassembled WGS sequence"/>
</dbReference>
<comment type="subcellular location">
    <subcellularLocation>
        <location evidence="1">Cytoplasm</location>
        <location evidence="1">Cytoskeleton</location>
        <location evidence="1">Flagellum axoneme</location>
    </subcellularLocation>
</comment>
<keyword evidence="12" id="KW-1185">Reference proteome</keyword>
<keyword evidence="6" id="KW-0969">Cilium</keyword>
<evidence type="ECO:0000256" key="8">
    <source>
        <dbReference type="ARBA" id="ARBA00023273"/>
    </source>
</evidence>
<comment type="caution">
    <text evidence="11">The sequence shown here is derived from an EMBL/GenBank/DDBJ whole genome shotgun (WGS) entry which is preliminary data.</text>
</comment>
<comment type="similarity">
    <text evidence="2">Belongs to the flagellar radial spoke RSP3 family.</text>
</comment>
<keyword evidence="8" id="KW-0966">Cell projection</keyword>
<evidence type="ECO:0000313" key="11">
    <source>
        <dbReference type="EMBL" id="CAI2359581.1"/>
    </source>
</evidence>
<keyword evidence="7" id="KW-0206">Cytoskeleton</keyword>
<feature type="coiled-coil region" evidence="9">
    <location>
        <begin position="325"/>
        <end position="378"/>
    </location>
</feature>
<proteinExistence type="inferred from homology"/>
<keyword evidence="5" id="KW-0282">Flagellum</keyword>
<dbReference type="GO" id="GO:0005929">
    <property type="term" value="C:cilium"/>
    <property type="evidence" value="ECO:0007669"/>
    <property type="project" value="TreeGrafter"/>
</dbReference>
<evidence type="ECO:0000313" key="12">
    <source>
        <dbReference type="Proteomes" id="UP001295684"/>
    </source>
</evidence>
<feature type="compositionally biased region" description="Basic and acidic residues" evidence="10">
    <location>
        <begin position="81"/>
        <end position="95"/>
    </location>
</feature>
<sequence length="699" mass="81563">MQTQDYNSNFSAVPKVVSSKPKYKYKDPYGKDDNYIPQNIMYDKRVYRGTSQGAKVISFHSKPEDMNMQERRERQRLAKLRQQENAEQYTRREIPTPEPISGRQNLDVQTDQFVEELTDKAPCYDIGSQTEFKLEQRVLDFSIPEKNGEDFCGQTEDGDLFIFDDDVEPILQVLCGKTLEHAKMEVLEEEELKYMREEQKHFQKLREDEIAEAQKLEAIELRKKQEIERRKQQHKVKKLEKIAAHKKFTCRQLAKKFFAPLTSHAIVSLKERGAMIDSFNSQLQENVVPWLYEKVNEFMIDDELHEANNDKVLIDFMSIEMQGHRSMIEKEHKRLEDERILAEEAEKQRLDEKEQRRLERERRRKEEELRKLKEDIKERFVTSGEPVEGIVAQELSTPCADLISKSIIGAIGGPFAQIALVLSVLKDTQSEDEYEEFYSKKNVAQFLIFYAISHMKSEQFTVLMGKHIEAFMQETDQTMDDITKLTGPKAKAFRELMKDRTNGMLNAEFRYLFSIAEEIGINQEVFGMIHDVLADIITRKPKAKGGSETKQDQFLKKIKVATVPEEGTEDLDNCKAIVRIKIPMVEKKEEGSDEDSDDKSEDQEEGEDKKKEPVMVESPIEDKVHLINPKGTDYNIMVLHQAGSRVFRKDILSSLKKIMPTFEDIEVDNVSKEVDELVQKLEEKWISRFEYPVFDFELN</sequence>
<feature type="compositionally biased region" description="Acidic residues" evidence="10">
    <location>
        <begin position="591"/>
        <end position="606"/>
    </location>
</feature>
<evidence type="ECO:0000256" key="1">
    <source>
        <dbReference type="ARBA" id="ARBA00004611"/>
    </source>
</evidence>
<evidence type="ECO:0000256" key="2">
    <source>
        <dbReference type="ARBA" id="ARBA00006737"/>
    </source>
</evidence>
<evidence type="ECO:0000256" key="10">
    <source>
        <dbReference type="SAM" id="MobiDB-lite"/>
    </source>
</evidence>
<keyword evidence="9" id="KW-0175">Coiled coil</keyword>
<evidence type="ECO:0000256" key="9">
    <source>
        <dbReference type="SAM" id="Coils"/>
    </source>
</evidence>
<evidence type="ECO:0000256" key="6">
    <source>
        <dbReference type="ARBA" id="ARBA00023069"/>
    </source>
</evidence>
<dbReference type="EMBL" id="CAMPGE010000822">
    <property type="protein sequence ID" value="CAI2359581.1"/>
    <property type="molecule type" value="Genomic_DNA"/>
</dbReference>
<organism evidence="11 12">
    <name type="scientific">Euplotes crassus</name>
    <dbReference type="NCBI Taxonomy" id="5936"/>
    <lineage>
        <taxon>Eukaryota</taxon>
        <taxon>Sar</taxon>
        <taxon>Alveolata</taxon>
        <taxon>Ciliophora</taxon>
        <taxon>Intramacronucleata</taxon>
        <taxon>Spirotrichea</taxon>
        <taxon>Hypotrichia</taxon>
        <taxon>Euplotida</taxon>
        <taxon>Euplotidae</taxon>
        <taxon>Moneuplotes</taxon>
    </lineage>
</organism>
<evidence type="ECO:0000256" key="7">
    <source>
        <dbReference type="ARBA" id="ARBA00023212"/>
    </source>
</evidence>
<accession>A0AAD1X6K5</accession>
<feature type="region of interest" description="Disordered" evidence="10">
    <location>
        <begin position="586"/>
        <end position="615"/>
    </location>
</feature>
<name>A0AAD1X6K5_EUPCR</name>
<reference evidence="11" key="1">
    <citation type="submission" date="2023-07" db="EMBL/GenBank/DDBJ databases">
        <authorList>
            <consortium name="AG Swart"/>
            <person name="Singh M."/>
            <person name="Singh A."/>
            <person name="Seah K."/>
            <person name="Emmerich C."/>
        </authorList>
    </citation>
    <scope>NUCLEOTIDE SEQUENCE</scope>
    <source>
        <strain evidence="11">DP1</strain>
    </source>
</reference>
<evidence type="ECO:0000256" key="4">
    <source>
        <dbReference type="ARBA" id="ARBA00022553"/>
    </source>
</evidence>
<protein>
    <submittedName>
        <fullName evidence="11">Uncharacterized protein</fullName>
    </submittedName>
</protein>
<evidence type="ECO:0000256" key="3">
    <source>
        <dbReference type="ARBA" id="ARBA00022490"/>
    </source>
</evidence>
<dbReference type="InterPro" id="IPR009290">
    <property type="entry name" value="Radial_spoke_3"/>
</dbReference>
<dbReference type="Pfam" id="PF06098">
    <property type="entry name" value="Radial_spoke_3"/>
    <property type="match status" value="1"/>
</dbReference>
<keyword evidence="4" id="KW-0597">Phosphoprotein</keyword>